<dbReference type="GO" id="GO:0005829">
    <property type="term" value="C:cytosol"/>
    <property type="evidence" value="ECO:0007669"/>
    <property type="project" value="TreeGrafter"/>
</dbReference>
<evidence type="ECO:0000256" key="3">
    <source>
        <dbReference type="ARBA" id="ARBA00022806"/>
    </source>
</evidence>
<dbReference type="EC" id="5.6.2.4" evidence="7"/>
<comment type="caution">
    <text evidence="11">The sequence shown here is derived from an EMBL/GenBank/DDBJ whole genome shotgun (WGS) entry which is preliminary data.</text>
</comment>
<evidence type="ECO:0000256" key="1">
    <source>
        <dbReference type="ARBA" id="ARBA00022741"/>
    </source>
</evidence>
<dbReference type="GO" id="GO:0043138">
    <property type="term" value="F:3'-5' DNA helicase activity"/>
    <property type="evidence" value="ECO:0007669"/>
    <property type="project" value="UniProtKB-EC"/>
</dbReference>
<dbReference type="OrthoDB" id="9810135at2"/>
<dbReference type="RefSeq" id="WP_113893579.1">
    <property type="nucleotide sequence ID" value="NZ_JANJGA010000001.1"/>
</dbReference>
<keyword evidence="2 9" id="KW-0378">Hydrolase</keyword>
<dbReference type="GO" id="GO:0003677">
    <property type="term" value="F:DNA binding"/>
    <property type="evidence" value="ECO:0007669"/>
    <property type="project" value="InterPro"/>
</dbReference>
<dbReference type="InterPro" id="IPR014017">
    <property type="entry name" value="DNA_helicase_UvrD-like_C"/>
</dbReference>
<evidence type="ECO:0000256" key="2">
    <source>
        <dbReference type="ARBA" id="ARBA00022801"/>
    </source>
</evidence>
<dbReference type="Proteomes" id="UP000252669">
    <property type="component" value="Unassembled WGS sequence"/>
</dbReference>
<keyword evidence="5" id="KW-0413">Isomerase</keyword>
<feature type="domain" description="UvrD-like helicase ATP-binding" evidence="10">
    <location>
        <begin position="155"/>
        <end position="655"/>
    </location>
</feature>
<keyword evidence="4 9" id="KW-0067">ATP-binding</keyword>
<sequence>MIDIEKYFNKIIRYFDLYTKKDIDKLDLEHQNERQDLKLVCNNKIQEIKTSYNNQLKEIGIDYNNKLAKVESVYKNKLDETIIFYENELCINNLERIKFQEIIKENEKAINKFSLNMPILQFIESSPEIAKNLYTIEFFVDDEEIKEFILSKKLGNPTPEQWEVILCKNSTQLVAAAAGSGKSTTMLLRILVLIKYANVNSNEIVVFSFTKKSCEELRGKLKEHVKKAELKIDELSIERMIRTFHSKVYEVAKKSGILGSYKLFEFIKDSDEEDTEDESDIEVDNIFNNSKLSLVQKNILKEVYTKAYHEDSNFKKLIHEIFLKSNLNKTSLKIENPSMDYIQFCLSFSKALSQTFEKIYQTTYDTSIKKKAFSKYIDNAFFYYHIYLKNLDIYLIFSPDKDILNTSEFEDVKVENSKNGKLYELKYAINSHKKVFGYCDLRAIFVESQQQLNDILLVDKIYDKKEDDDIPILFDIKVSSLFRTSLIYEFFYTLISFIESTGIYFEQLEQLKDKILEDNTLDKEHQNIFVALMIYWKFMKQYFIENKIYQFSNLLKYLSENNIQYFEFASASLRSMKNILIDEFQDISPEIVSFIRGAQNYLYTQEQKISLMCIGDDWQSIYGWRGSTPSYLIDFNKHFNCEHDELVMSYNFRSSQDILSKAELILNKTKMKLDKTVIAHNDYRDSEFIKVSLNNNPNNLDYKKIIEDINKRINEIRTEWSDAIIYILCRQNQKKLNGIKGADKIMTYHSSKGLEADICFLVGDCDYKEKDIIRNLIYRLAKYEQTYDESQRDESLRLAYVAATRAKRKAYWYGLEQSEFSHIFQ</sequence>
<dbReference type="InterPro" id="IPR000212">
    <property type="entry name" value="DNA_helicase_UvrD/REP"/>
</dbReference>
<name>A0A366MV46_9BACT</name>
<evidence type="ECO:0000256" key="4">
    <source>
        <dbReference type="ARBA" id="ARBA00022840"/>
    </source>
</evidence>
<evidence type="ECO:0000256" key="7">
    <source>
        <dbReference type="ARBA" id="ARBA00034808"/>
    </source>
</evidence>
<evidence type="ECO:0000256" key="5">
    <source>
        <dbReference type="ARBA" id="ARBA00023235"/>
    </source>
</evidence>
<dbReference type="PANTHER" id="PTHR11070:SF63">
    <property type="entry name" value="DNA HELICASE IV"/>
    <property type="match status" value="1"/>
</dbReference>
<evidence type="ECO:0000313" key="11">
    <source>
        <dbReference type="EMBL" id="RBQ29474.1"/>
    </source>
</evidence>
<dbReference type="SUPFAM" id="SSF52540">
    <property type="entry name" value="P-loop containing nucleoside triphosphate hydrolases"/>
    <property type="match status" value="1"/>
</dbReference>
<dbReference type="PANTHER" id="PTHR11070">
    <property type="entry name" value="UVRD / RECB / PCRA DNA HELICASE FAMILY MEMBER"/>
    <property type="match status" value="1"/>
</dbReference>
<evidence type="ECO:0000256" key="9">
    <source>
        <dbReference type="PROSITE-ProRule" id="PRU00560"/>
    </source>
</evidence>
<evidence type="ECO:0000256" key="6">
    <source>
        <dbReference type="ARBA" id="ARBA00034617"/>
    </source>
</evidence>
<evidence type="ECO:0000313" key="12">
    <source>
        <dbReference type="Proteomes" id="UP000252669"/>
    </source>
</evidence>
<comment type="catalytic activity">
    <reaction evidence="6">
        <text>Couples ATP hydrolysis with the unwinding of duplex DNA by translocating in the 3'-5' direction.</text>
        <dbReference type="EC" id="5.6.2.4"/>
    </reaction>
</comment>
<evidence type="ECO:0000259" key="10">
    <source>
        <dbReference type="PROSITE" id="PS51198"/>
    </source>
</evidence>
<reference evidence="11 12" key="1">
    <citation type="submission" date="2017-10" db="EMBL/GenBank/DDBJ databases">
        <title>Genomics of the genus Arcobacter.</title>
        <authorList>
            <person name="Perez-Cataluna A."/>
            <person name="Figueras M.J."/>
        </authorList>
    </citation>
    <scope>NUCLEOTIDE SEQUENCE [LARGE SCALE GENOMIC DNA]</scope>
    <source>
        <strain evidence="11 12">CECT 9230</strain>
    </source>
</reference>
<gene>
    <name evidence="11" type="ORF">CRU91_03850</name>
</gene>
<dbReference type="PROSITE" id="PS51198">
    <property type="entry name" value="UVRD_HELICASE_ATP_BIND"/>
    <property type="match status" value="1"/>
</dbReference>
<dbReference type="GO" id="GO:0016887">
    <property type="term" value="F:ATP hydrolysis activity"/>
    <property type="evidence" value="ECO:0007669"/>
    <property type="project" value="RHEA"/>
</dbReference>
<keyword evidence="3 9" id="KW-0347">Helicase</keyword>
<dbReference type="AlphaFoldDB" id="A0A366MV46"/>
<comment type="catalytic activity">
    <reaction evidence="8">
        <text>ATP + H2O = ADP + phosphate + H(+)</text>
        <dbReference type="Rhea" id="RHEA:13065"/>
        <dbReference type="ChEBI" id="CHEBI:15377"/>
        <dbReference type="ChEBI" id="CHEBI:15378"/>
        <dbReference type="ChEBI" id="CHEBI:30616"/>
        <dbReference type="ChEBI" id="CHEBI:43474"/>
        <dbReference type="ChEBI" id="CHEBI:456216"/>
        <dbReference type="EC" id="5.6.2.4"/>
    </reaction>
</comment>
<feature type="binding site" evidence="9">
    <location>
        <begin position="176"/>
        <end position="183"/>
    </location>
    <ligand>
        <name>ATP</name>
        <dbReference type="ChEBI" id="CHEBI:30616"/>
    </ligand>
</feature>
<dbReference type="InterPro" id="IPR014016">
    <property type="entry name" value="UvrD-like_ATP-bd"/>
</dbReference>
<protein>
    <recommendedName>
        <fullName evidence="7">DNA 3'-5' helicase</fullName>
        <ecNumber evidence="7">5.6.2.4</ecNumber>
    </recommendedName>
</protein>
<evidence type="ECO:0000256" key="8">
    <source>
        <dbReference type="ARBA" id="ARBA00048988"/>
    </source>
</evidence>
<dbReference type="GO" id="GO:0000725">
    <property type="term" value="P:recombinational repair"/>
    <property type="evidence" value="ECO:0007669"/>
    <property type="project" value="TreeGrafter"/>
</dbReference>
<organism evidence="11 12">
    <name type="scientific">Aliarcobacter vitoriensis</name>
    <dbReference type="NCBI Taxonomy" id="2011099"/>
    <lineage>
        <taxon>Bacteria</taxon>
        <taxon>Pseudomonadati</taxon>
        <taxon>Campylobacterota</taxon>
        <taxon>Epsilonproteobacteria</taxon>
        <taxon>Campylobacterales</taxon>
        <taxon>Arcobacteraceae</taxon>
        <taxon>Aliarcobacter</taxon>
    </lineage>
</organism>
<dbReference type="InterPro" id="IPR027417">
    <property type="entry name" value="P-loop_NTPase"/>
</dbReference>
<accession>A0A366MV46</accession>
<dbReference type="EMBL" id="PDKB01000005">
    <property type="protein sequence ID" value="RBQ29474.1"/>
    <property type="molecule type" value="Genomic_DNA"/>
</dbReference>
<proteinExistence type="predicted"/>
<dbReference type="Gene3D" id="3.40.50.300">
    <property type="entry name" value="P-loop containing nucleotide triphosphate hydrolases"/>
    <property type="match status" value="3"/>
</dbReference>
<dbReference type="GO" id="GO:0005524">
    <property type="term" value="F:ATP binding"/>
    <property type="evidence" value="ECO:0007669"/>
    <property type="project" value="UniProtKB-UniRule"/>
</dbReference>
<keyword evidence="12" id="KW-1185">Reference proteome</keyword>
<keyword evidence="1 9" id="KW-0547">Nucleotide-binding</keyword>
<dbReference type="Pfam" id="PF00580">
    <property type="entry name" value="UvrD-helicase"/>
    <property type="match status" value="1"/>
</dbReference>
<dbReference type="Pfam" id="PF13361">
    <property type="entry name" value="UvrD_C"/>
    <property type="match status" value="1"/>
</dbReference>